<accession>A0A9P9R7H2</accession>
<name>A0A9P9R7H2_FUSSL</name>
<proteinExistence type="predicted"/>
<organism evidence="1 2">
    <name type="scientific">Fusarium solani</name>
    <name type="common">Filamentous fungus</name>
    <dbReference type="NCBI Taxonomy" id="169388"/>
    <lineage>
        <taxon>Eukaryota</taxon>
        <taxon>Fungi</taxon>
        <taxon>Dikarya</taxon>
        <taxon>Ascomycota</taxon>
        <taxon>Pezizomycotina</taxon>
        <taxon>Sordariomycetes</taxon>
        <taxon>Hypocreomycetidae</taxon>
        <taxon>Hypocreales</taxon>
        <taxon>Nectriaceae</taxon>
        <taxon>Fusarium</taxon>
        <taxon>Fusarium solani species complex</taxon>
    </lineage>
</organism>
<reference evidence="1" key="1">
    <citation type="journal article" date="2021" name="Nat. Commun.">
        <title>Genetic determinants of endophytism in the Arabidopsis root mycobiome.</title>
        <authorList>
            <person name="Mesny F."/>
            <person name="Miyauchi S."/>
            <person name="Thiergart T."/>
            <person name="Pickel B."/>
            <person name="Atanasova L."/>
            <person name="Karlsson M."/>
            <person name="Huettel B."/>
            <person name="Barry K.W."/>
            <person name="Haridas S."/>
            <person name="Chen C."/>
            <person name="Bauer D."/>
            <person name="Andreopoulos W."/>
            <person name="Pangilinan J."/>
            <person name="LaButti K."/>
            <person name="Riley R."/>
            <person name="Lipzen A."/>
            <person name="Clum A."/>
            <person name="Drula E."/>
            <person name="Henrissat B."/>
            <person name="Kohler A."/>
            <person name="Grigoriev I.V."/>
            <person name="Martin F.M."/>
            <person name="Hacquard S."/>
        </authorList>
    </citation>
    <scope>NUCLEOTIDE SEQUENCE</scope>
    <source>
        <strain evidence="1">FSSC 5 MPI-SDFR-AT-0091</strain>
    </source>
</reference>
<gene>
    <name evidence="1" type="ORF">B0J15DRAFT_545340</name>
</gene>
<evidence type="ECO:0000313" key="1">
    <source>
        <dbReference type="EMBL" id="KAH7268479.1"/>
    </source>
</evidence>
<dbReference type="OrthoDB" id="4678058at2759"/>
<sequence length="123" mass="14048">MMSDVLEISNGKCVTALGGLKPPHNWTNDYRCMGYDRIWGPDGEVAELVFQHGIQGFVRPLFSEPGYRRPRMSVFQILGGKFYLYKEPHKTLFEITSHTDLESIISTIDDENKGLRDLETKPV</sequence>
<protein>
    <submittedName>
        <fullName evidence="1">Uncharacterized protein</fullName>
    </submittedName>
</protein>
<dbReference type="EMBL" id="JAGTJS010000005">
    <property type="protein sequence ID" value="KAH7268479.1"/>
    <property type="molecule type" value="Genomic_DNA"/>
</dbReference>
<comment type="caution">
    <text evidence="1">The sequence shown here is derived from an EMBL/GenBank/DDBJ whole genome shotgun (WGS) entry which is preliminary data.</text>
</comment>
<keyword evidence="2" id="KW-1185">Reference proteome</keyword>
<evidence type="ECO:0000313" key="2">
    <source>
        <dbReference type="Proteomes" id="UP000736672"/>
    </source>
</evidence>
<dbReference type="AlphaFoldDB" id="A0A9P9R7H2"/>
<dbReference type="Proteomes" id="UP000736672">
    <property type="component" value="Unassembled WGS sequence"/>
</dbReference>